<evidence type="ECO:0000313" key="1">
    <source>
        <dbReference type="EMBL" id="CAJ2649807.1"/>
    </source>
</evidence>
<comment type="caution">
    <text evidence="1">The sequence shown here is derived from an EMBL/GenBank/DDBJ whole genome shotgun (WGS) entry which is preliminary data.</text>
</comment>
<organism evidence="1 2">
    <name type="scientific">Trifolium pratense</name>
    <name type="common">Red clover</name>
    <dbReference type="NCBI Taxonomy" id="57577"/>
    <lineage>
        <taxon>Eukaryota</taxon>
        <taxon>Viridiplantae</taxon>
        <taxon>Streptophyta</taxon>
        <taxon>Embryophyta</taxon>
        <taxon>Tracheophyta</taxon>
        <taxon>Spermatophyta</taxon>
        <taxon>Magnoliopsida</taxon>
        <taxon>eudicotyledons</taxon>
        <taxon>Gunneridae</taxon>
        <taxon>Pentapetalae</taxon>
        <taxon>rosids</taxon>
        <taxon>fabids</taxon>
        <taxon>Fabales</taxon>
        <taxon>Fabaceae</taxon>
        <taxon>Papilionoideae</taxon>
        <taxon>50 kb inversion clade</taxon>
        <taxon>NPAAA clade</taxon>
        <taxon>Hologalegina</taxon>
        <taxon>IRL clade</taxon>
        <taxon>Trifolieae</taxon>
        <taxon>Trifolium</taxon>
    </lineage>
</organism>
<keyword evidence="2" id="KW-1185">Reference proteome</keyword>
<protein>
    <submittedName>
        <fullName evidence="1">Uncharacterized protein</fullName>
    </submittedName>
</protein>
<sequence length="183" mass="20352">MGACYSCNNSTILKNNIRVIHLNGFVEEFDQPISANQVIGNPPTHFVCTSIQLLSSSSIPLLKGDSQLQPGQLYFMLPYSILQDGFSPLDLASLAKRLTAKAKTKPSDYNKSSIVTPLLNQTVFWNSPSRSPCRVGEEEKKSMMNGGRSPCRMQSWKPILESIAEKSLNRRSESDLQELMINV</sequence>
<dbReference type="EMBL" id="CASHSV030000109">
    <property type="protein sequence ID" value="CAJ2649807.1"/>
    <property type="molecule type" value="Genomic_DNA"/>
</dbReference>
<proteinExistence type="predicted"/>
<evidence type="ECO:0000313" key="2">
    <source>
        <dbReference type="Proteomes" id="UP001177021"/>
    </source>
</evidence>
<reference evidence="1" key="1">
    <citation type="submission" date="2023-10" db="EMBL/GenBank/DDBJ databases">
        <authorList>
            <person name="Rodriguez Cubillos JULIANA M."/>
            <person name="De Vega J."/>
        </authorList>
    </citation>
    <scope>NUCLEOTIDE SEQUENCE</scope>
</reference>
<gene>
    <name evidence="1" type="ORF">MILVUS5_LOCUS17821</name>
</gene>
<name>A0ACB0JXH8_TRIPR</name>
<accession>A0ACB0JXH8</accession>
<dbReference type="Proteomes" id="UP001177021">
    <property type="component" value="Unassembled WGS sequence"/>
</dbReference>